<name>A0ABT0D375_9HYPH</name>
<reference evidence="2 3" key="1">
    <citation type="submission" date="2022-03" db="EMBL/GenBank/DDBJ databases">
        <title>Rhizobium SSM4.3 sp. nov., isolated from Sediment (Gouqi Island).</title>
        <authorList>
            <person name="Chen G."/>
        </authorList>
    </citation>
    <scope>NUCLEOTIDE SEQUENCE [LARGE SCALE GENOMIC DNA]</scope>
    <source>
        <strain evidence="2 3">SSM4.3</strain>
    </source>
</reference>
<dbReference type="Proteomes" id="UP001522662">
    <property type="component" value="Unassembled WGS sequence"/>
</dbReference>
<dbReference type="EMBL" id="JALAYX010000004">
    <property type="protein sequence ID" value="MCJ8239836.1"/>
    <property type="molecule type" value="Genomic_DNA"/>
</dbReference>
<comment type="caution">
    <text evidence="2">The sequence shown here is derived from an EMBL/GenBank/DDBJ whole genome shotgun (WGS) entry which is preliminary data.</text>
</comment>
<feature type="compositionally biased region" description="Polar residues" evidence="1">
    <location>
        <begin position="84"/>
        <end position="96"/>
    </location>
</feature>
<evidence type="ECO:0000313" key="3">
    <source>
        <dbReference type="Proteomes" id="UP001522662"/>
    </source>
</evidence>
<accession>A0ABT0D375</accession>
<feature type="region of interest" description="Disordered" evidence="1">
    <location>
        <begin position="63"/>
        <end position="96"/>
    </location>
</feature>
<evidence type="ECO:0000256" key="1">
    <source>
        <dbReference type="SAM" id="MobiDB-lite"/>
    </source>
</evidence>
<keyword evidence="3" id="KW-1185">Reference proteome</keyword>
<gene>
    <name evidence="2" type="ORF">MKJ03_16015</name>
</gene>
<sequence>MSRHIYSIGDTVVLKDGPVRLARSNGACKVLATLPETGGSRQYRVRFESESFDRCIAETDIDPSRSKASARAMAPANTPKKENTSWLKANSVRTAK</sequence>
<organism evidence="2 3">
    <name type="scientific">Peteryoungia algae</name>
    <dbReference type="NCBI Taxonomy" id="2919917"/>
    <lineage>
        <taxon>Bacteria</taxon>
        <taxon>Pseudomonadati</taxon>
        <taxon>Pseudomonadota</taxon>
        <taxon>Alphaproteobacteria</taxon>
        <taxon>Hyphomicrobiales</taxon>
        <taxon>Rhizobiaceae</taxon>
        <taxon>Peteryoungia</taxon>
    </lineage>
</organism>
<evidence type="ECO:0000313" key="2">
    <source>
        <dbReference type="EMBL" id="MCJ8239836.1"/>
    </source>
</evidence>
<protein>
    <submittedName>
        <fullName evidence="2">Cold-shock protein</fullName>
    </submittedName>
</protein>
<proteinExistence type="predicted"/>
<dbReference type="RefSeq" id="WP_245137302.1">
    <property type="nucleotide sequence ID" value="NZ_CP128477.1"/>
</dbReference>